<name>A0A8B8G017_9HEMI</name>
<accession>A0A8B8G017</accession>
<dbReference type="GeneID" id="112687473"/>
<proteinExistence type="predicted"/>
<evidence type="ECO:0000313" key="1">
    <source>
        <dbReference type="Proteomes" id="UP000694846"/>
    </source>
</evidence>
<dbReference type="Proteomes" id="UP000694846">
    <property type="component" value="Unplaced"/>
</dbReference>
<evidence type="ECO:0000313" key="2">
    <source>
        <dbReference type="RefSeq" id="XP_025415980.1"/>
    </source>
</evidence>
<dbReference type="RefSeq" id="XP_025415980.1">
    <property type="nucleotide sequence ID" value="XM_025560195.1"/>
</dbReference>
<reference evidence="2" key="1">
    <citation type="submission" date="2025-08" db="UniProtKB">
        <authorList>
            <consortium name="RefSeq"/>
        </authorList>
    </citation>
    <scope>IDENTIFICATION</scope>
    <source>
        <tissue evidence="2">Whole body</tissue>
    </source>
</reference>
<dbReference type="AlphaFoldDB" id="A0A8B8G017"/>
<organism evidence="1 2">
    <name type="scientific">Sipha flava</name>
    <name type="common">yellow sugarcane aphid</name>
    <dbReference type="NCBI Taxonomy" id="143950"/>
    <lineage>
        <taxon>Eukaryota</taxon>
        <taxon>Metazoa</taxon>
        <taxon>Ecdysozoa</taxon>
        <taxon>Arthropoda</taxon>
        <taxon>Hexapoda</taxon>
        <taxon>Insecta</taxon>
        <taxon>Pterygota</taxon>
        <taxon>Neoptera</taxon>
        <taxon>Paraneoptera</taxon>
        <taxon>Hemiptera</taxon>
        <taxon>Sternorrhyncha</taxon>
        <taxon>Aphidomorpha</taxon>
        <taxon>Aphidoidea</taxon>
        <taxon>Aphididae</taxon>
        <taxon>Sipha</taxon>
    </lineage>
</organism>
<protein>
    <submittedName>
        <fullName evidence="2">Uncharacterized protein LOC112687473</fullName>
    </submittedName>
</protein>
<keyword evidence="1" id="KW-1185">Reference proteome</keyword>
<sequence length="356" mass="40538">MRDAMDSLPYASVWDLGLPATPADMSSENVNYGLSDMVRASYLAKLRETLMSNMRENTASDRGSAEDTMVEMFVEKCLGEMEKDALRKCMVAEIYCEAMRKTIDEVNHCTVTSTIHDRLMTTIIAEADSKNRETASTIEVAADGVDEKQQNSCDDSYLLQFPTQAQVFDQQDEQGIMTLAIENFKCTSMFPGSISEDIVDPSTVRPDIINMVKNDKDLSAMVATTHEFRRNMKRLPRAMRARVDQELNRMFGNCLDPGYRSIFLSKEEEWIISYERIMLLVSNRMKPYFEHEKIAKSSDFENIVQLISRTMMDSASDPTEITINQTIDGFFTGHPYKSIDQFIAANGYFFQSDRPL</sequence>
<gene>
    <name evidence="2" type="primary">LOC112687473</name>
</gene>
<dbReference type="OrthoDB" id="6594281at2759"/>